<feature type="compositionally biased region" description="Basic and acidic residues" evidence="2">
    <location>
        <begin position="1857"/>
        <end position="1880"/>
    </location>
</feature>
<dbReference type="Gene3D" id="3.40.50.11500">
    <property type="match status" value="1"/>
</dbReference>
<sequence>NDAEKCTSVLNHVGSAYLTLALLTSVDERKSSVPGLLKVDLDIPGSLKLFSRGLGQEGYKETRTKILSALLSTPFVEKLTQYFSQCYFHDSLDAEVLHGIIDGGIVFLNEVLNLCPKEISSIEDCYGALLKVGVSRNILTSVIANQLRDHFDEVKKGSYRAGNGACDSFFRLSDFRRCSVIPLHVELLSRRNPPVKRSEVFGPYRDSEKYLSTHFCLVREDYQSYFRAVLIEVAGAIAKRKRIPIQLPNAYVFHNCYVAFVSLDEEHGLVYALKIPLLSQLSSRFELMKRVPCGSLLVLTADCFARSMIASVVSVPSKSGTWDIVMIRPESEVTDLFAWISMEFIVVSYLVEFKLHRGVMESLRCIHLDAYPMAKFIVFSMKRSVEMPMYLREAAVKHTADVPLKHICGEDLIASPSENWWFSAQEIGLDEGQFQALKAGISKEISLIGGPPGTGKTTVGQMIVRTIIERRKAFSIKQEGVILVISASDQALDNFLKGLSTSSSKIMRHDDRKTGSTKGSHNSERDRSFTDLTENTRRKLNESVKNLRTLFAGEAVLRASVLAEVSELEIDFHAGFEVADWLGMLEEVNSDSLFLLRNAVGIKEASLEISEKEIDGDEMEMSSKVSNSEKLETSRKGIKNDRCCTAVESHAPPDDEKEFFEVSVSSTGNHILAKNLILHRHLLSPCTKADSTKSQSLFSRACEKKTLLLEPELRWTLYRHWVTSFVSQRLEETQALLEEFECARKLHNELHNLEILSRAEKCDVFGITVCDAVENIEIVRNLRARVVIVDEAAEILEAALVSVLSRHCEHLVLLGDTQQSMPKTINPDLAKESKLDVSLFHRLLWNGFPCLYLSVQHRLRPDLLRLMQPLLGSTLTSVVGKHFEDVRGIRKNVFFVSVSRSKNSRNRLESSFEQEFILALCQHLLYHGYSQDQITILVSSECQVLPIIQLMKRFSACVGVRICPLESYRGLENDIILLSLDRCDNDPVAGAEMKAKSVLSFCLSRARLGLYMIGDMRHLSFHSKAWKRVQDVLKFHGELGPGLPVLCHMNPDHKITVHSASDFPGKNGCKKNCGMILCCGQKCTRLCNNHEDVVHCEVCGRDSESVFSHRPAEVIGSVPNMDAVETQVVLQTPVLEPLKKTDAAGASLHKCEESGRLMGQDDFKCDAMVEHPCGHALYFPCYVLPSVADLSGELLMDLCDEPCNAVLPCGHECTGNCRKCWRGRIHEPCSEPCVRVLVCGHECRALCCELCPPCEQDCSNLCEHSRCAKKCGEPCDPCEEMSAATCSDCPKNSCELFLDCSKNCESVLLCGHKCIGICGELCPPCWFCNNELFCKYGNVEEFGTPKTRLIGIPECGHVVSEEDFNEILKEGSQIVHPAKCPEPWCQNPLFRVRKYRRTASKFFDELARIRLCVTGKSNVENELEEIVNFLTESSIDDETCGSLIINELGLEKRMSAFLCELGLTFCEPFFRRGVAVEHVEQATIFNAIRARDALNRLKLIHDLALLHRTGCDAAGLTFARDSRLISEILQNYPDVAEMVECIEAKTILEETSMFSLDEEDSVKQLIQKAIQERNISSTMLPGSRTPLVIISVNQGDWIRCPVGHIFCVTAIANWNATSAGITNGDETVSVAEKTDGEKWEEILAKSLRGFMEDMVAVKKSVELLRRRLDKIEEARMSRVCCCEGKPPLKTRSYSASSSPSSSVKHQGLTYCRESMLAIRESRFCTSFPSFLEELQGSNSFPLKGSFLKLQLNAPVVVHHDFTPHFIKDSDVLLMRGKKGSNNRRVRMPLTEFDKVSTETLIEEAVEKALLRALSHTCQKIEQSIAGIIDRKIKEIVIPRVAKIEELLDSVGKYFHRREERHERRTKSESSFNDSRRDAENCRISNDYQQFPTMTTATSSTTKVKRNKLTRKSKKPIQPCDISTPFNFQQVWKIESDDLKPRSQRNLPNCDPKSAEDEIQDPTNEALQSDFSGPRAAVGNPVEDSDSSDLSDKLNSGDATQGSTTMDGDCRIVDYFIVAGLPSTKDPKPLGEVDVHDEGVPKSCPSFAEPITDIQVINRTENEDTPPGFYCIEKTPQGWRICFSANLNHGSFRSPELYLCYRRGRDRPPLLDIWVLFEGKDDLMPDSQVLERTPNGHMANVNNASVKTFMSYRRAKEEAPCNELVVTDICVILPKMGERPPHCFYRIDRNLNRGMIGSDVYVCYKKSMNRPNLVIYEPEIIWRYPVEDYDDCPLPPSIATFGLPLGATLEWWPPKARAPKPVFSTFVLSLTNAHSEGSVKSWYGAAVAFYEEHPAEKVTHEQRKLLSYPEQSDPLQLRVFAKKCICFLSHWPFFDAYQKFLMFLHRFAFSGEAHPIPIERHLSHFMHFVPFPSLQRPFVFAQLSATERLSLYLPPDSPLRQSGAKFRDLLDCLDAERIVQVLVMTLLEQKILLHSLRPNVLTSVAEALSMVIFPFQWQCPYIPLCPLGLANVLSAPMPFLVGVDSRYFDLYDPPDGVICVDLDTDSLRIPPDKEWMSAKALPKKCVKMLISLLKQLTYRVRVIQREERCQQNVHDKNPAGFSDADSDMKWKQKEMTLEMDIQEAFLYFMAGILKGYQHYLTPVSSEPKMWASDPADLFESPAFLRSRDKAYHAFYSILVETQLFTHFIQERSFTSSKDASLAFFDVIMDKLGQEEDAPVKLLERDSPQNQMAAMILPLEREDLPEGISYTYNGIDKLNLCLMKRPKITSHLHNFKDNAVDGLVNYLPGASPMIARRIKHEIRLAQKIVKKHADGDSTWAKALLSCSISIWFAHLPSYIIWYKGDKLDVLEKAYEKLVFVQKTKLKWIDEVWFRVMMQLCNQYKEGRMAVKVFSLMKELRVGVNALTYGLYNRAMLDARWNTSMSDRASARAWRKLRNIVWAIAYMKTAAHAKAERKSSLSSEGNDGGTSCESPHRSNSSVEAVCSSKGADDLHTTPVKGKKTFLFRSQRHNSASEKSNQTKTGHKSKFSRMLNADDEDKEEPDPEDDPVLLELEHKDCPIYEDEKIVEDVVVLPDKTRADSLSSVEEFKAQAAMTGQMMMTWGAKLIQGSSDLVEKTKKRLGQPGSLSSSSSVDDPDVSSRADSKNLELKNEETSSVSPTIEKHEVFEKDGGASLVTIEKEEEEDKEVVSAHEAEEKLDGTLQSSTHLTPPDAKKRSVSPMARSPTRTPVTENDPLGALRTPETLTTPTAATPLTASSSHNSLPANVFLSPELRPSARQRVTLASSDKLALSLSSLSTQLRKSVRLGKTLGMAKSPAGAAPSTVARQLLSPQADLHRCNTHLGLVDSGAGNSNAGVKAGLTRGEGIAGRAWSGTPLGKNGDFKGSSSELFSGMSSSLRTAASSISKRLDSFMDAVNFSPPPSSLSSFRHSGVYASSQEDGDLSESERMRGSQDSLQRGTPKRDSDSQSQTSLNLNGSSTKASSPGVDPFMKSSPFAGMLARHLATGPVALAIRMYSCGTCHGCKAMMYDEEIMSGWSPEDSNLNTRFVFLCSHCGHSEVPQLTVMIRDFRTRALPEDSESVPNTEEEKYEGLAVDPVVVPYLSPLVLRKQLEFVLESEGDSCLLEPAFVDQHSIIYWNMVWYFLRIHAPSHLPGLALGATVIRPVSKQFSLHPSWEKATASNVEVKCYWDEPGLHGVESSPEDVDKLWMMPLYLSWRSTRSSPAQVLTAPDDVTHVAVYNLSKQVLAGIMSENKLLHPVELILTELRSKWDVEKYGPPNSVYREILFLAFVHCGFQVIDIWPFDREYRRAYESLRQPISAKLTKLDAPPSYKTMLCQRSFAQLLLPSGIQ</sequence>
<dbReference type="Pfam" id="PF02141">
    <property type="entry name" value="DENN"/>
    <property type="match status" value="1"/>
</dbReference>
<feature type="compositionally biased region" description="Basic and acidic residues" evidence="2">
    <location>
        <begin position="521"/>
        <end position="534"/>
    </location>
</feature>
<dbReference type="Pfam" id="PF13086">
    <property type="entry name" value="AAA_11"/>
    <property type="match status" value="1"/>
</dbReference>
<dbReference type="Pfam" id="PF03455">
    <property type="entry name" value="dDENN"/>
    <property type="match status" value="1"/>
</dbReference>
<feature type="compositionally biased region" description="Polar residues" evidence="2">
    <location>
        <begin position="2917"/>
        <end position="2939"/>
    </location>
</feature>
<dbReference type="EMBL" id="CAJPEX010001510">
    <property type="protein sequence ID" value="CAG0919302.1"/>
    <property type="molecule type" value="Genomic_DNA"/>
</dbReference>
<dbReference type="Proteomes" id="UP000678499">
    <property type="component" value="Unassembled WGS sequence"/>
</dbReference>
<evidence type="ECO:0000256" key="1">
    <source>
        <dbReference type="ARBA" id="ARBA00022658"/>
    </source>
</evidence>
<dbReference type="GO" id="GO:0005085">
    <property type="term" value="F:guanyl-nucleotide exchange factor activity"/>
    <property type="evidence" value="ECO:0007669"/>
    <property type="project" value="UniProtKB-KW"/>
</dbReference>
<feature type="compositionally biased region" description="Basic and acidic residues" evidence="2">
    <location>
        <begin position="3097"/>
        <end position="3112"/>
    </location>
</feature>
<feature type="region of interest" description="Disordered" evidence="2">
    <location>
        <begin position="2913"/>
        <end position="3007"/>
    </location>
</feature>
<dbReference type="Gene3D" id="2.100.10.50">
    <property type="match status" value="1"/>
</dbReference>
<dbReference type="InterPro" id="IPR027417">
    <property type="entry name" value="P-loop_NTPase"/>
</dbReference>
<protein>
    <recommendedName>
        <fullName evidence="7">NFX1-type zinc finger-containing protein 1</fullName>
    </recommendedName>
</protein>
<dbReference type="InterPro" id="IPR043153">
    <property type="entry name" value="DENN_C"/>
</dbReference>
<feature type="compositionally biased region" description="Acidic residues" evidence="2">
    <location>
        <begin position="2993"/>
        <end position="3007"/>
    </location>
</feature>
<accession>A0A7R9BPK9</accession>
<dbReference type="Gene3D" id="3.40.50.300">
    <property type="entry name" value="P-loop containing nucleotide triphosphate hydrolases"/>
    <property type="match status" value="3"/>
</dbReference>
<dbReference type="SUPFAM" id="SSF52540">
    <property type="entry name" value="P-loop containing nucleoside triphosphate hydrolases"/>
    <property type="match status" value="1"/>
</dbReference>
<feature type="compositionally biased region" description="Low complexity" evidence="2">
    <location>
        <begin position="3198"/>
        <end position="3218"/>
    </location>
</feature>
<evidence type="ECO:0000259" key="4">
    <source>
        <dbReference type="PROSITE" id="PS51498"/>
    </source>
</evidence>
<evidence type="ECO:0000313" key="5">
    <source>
        <dbReference type="EMBL" id="CAD7279150.1"/>
    </source>
</evidence>
<dbReference type="InterPro" id="IPR041677">
    <property type="entry name" value="DNA2/NAM7_AAA_11"/>
</dbReference>
<gene>
    <name evidence="5" type="ORF">NMOB1V02_LOCUS6832</name>
</gene>
<dbReference type="PROSITE" id="PS50211">
    <property type="entry name" value="DENN"/>
    <property type="match status" value="1"/>
</dbReference>
<feature type="compositionally biased region" description="Polar residues" evidence="2">
    <location>
        <begin position="3425"/>
        <end position="3441"/>
    </location>
</feature>
<evidence type="ECO:0000259" key="3">
    <source>
        <dbReference type="PROSITE" id="PS50211"/>
    </source>
</evidence>
<dbReference type="SMART" id="SM00800">
    <property type="entry name" value="uDENN"/>
    <property type="match status" value="1"/>
</dbReference>
<dbReference type="PANTHER" id="PTHR12296:SF30">
    <property type="entry name" value="DENN DOMAIN-CONTAINING PROTEIN CRAG"/>
    <property type="match status" value="1"/>
</dbReference>
<dbReference type="GO" id="GO:0004386">
    <property type="term" value="F:helicase activity"/>
    <property type="evidence" value="ECO:0007669"/>
    <property type="project" value="InterPro"/>
</dbReference>
<feature type="region of interest" description="Disordered" evidence="2">
    <location>
        <begin position="3075"/>
        <end position="3221"/>
    </location>
</feature>
<dbReference type="GO" id="GO:0032483">
    <property type="term" value="P:regulation of Rab protein signal transduction"/>
    <property type="evidence" value="ECO:0007669"/>
    <property type="project" value="TreeGrafter"/>
</dbReference>
<dbReference type="InterPro" id="IPR005113">
    <property type="entry name" value="uDENN_dom"/>
</dbReference>
<evidence type="ECO:0008006" key="7">
    <source>
        <dbReference type="Google" id="ProtNLM"/>
    </source>
</evidence>
<dbReference type="InterPro" id="IPR023341">
    <property type="entry name" value="MABP"/>
</dbReference>
<feature type="compositionally biased region" description="Basic and acidic residues" evidence="2">
    <location>
        <begin position="3146"/>
        <end position="3158"/>
    </location>
</feature>
<dbReference type="InterPro" id="IPR001194">
    <property type="entry name" value="cDENN_dom"/>
</dbReference>
<feature type="compositionally biased region" description="Basic residues" evidence="2">
    <location>
        <begin position="1902"/>
        <end position="1914"/>
    </location>
</feature>
<dbReference type="SMART" id="SM00799">
    <property type="entry name" value="DENN"/>
    <property type="match status" value="1"/>
</dbReference>
<dbReference type="SMART" id="SM00801">
    <property type="entry name" value="dDENN"/>
    <property type="match status" value="1"/>
</dbReference>
<feature type="region of interest" description="Disordered" evidence="2">
    <location>
        <begin position="1934"/>
        <end position="2004"/>
    </location>
</feature>
<feature type="compositionally biased region" description="Low complexity" evidence="2">
    <location>
        <begin position="1892"/>
        <end position="1901"/>
    </location>
</feature>
<feature type="non-terminal residue" evidence="5">
    <location>
        <position position="1"/>
    </location>
</feature>
<feature type="compositionally biased region" description="Polar residues" evidence="2">
    <location>
        <begin position="2969"/>
        <end position="2980"/>
    </location>
</feature>
<keyword evidence="1" id="KW-0344">Guanine-nucleotide releasing factor</keyword>
<feature type="domain" description="UDENN" evidence="3">
    <location>
        <begin position="2199"/>
        <end position="2657"/>
    </location>
</feature>
<dbReference type="InterPro" id="IPR041679">
    <property type="entry name" value="DNA2/NAM7-like_C"/>
</dbReference>
<name>A0A7R9BPK9_9CRUS</name>
<dbReference type="CDD" id="cd06008">
    <property type="entry name" value="NF-X1-zinc-finger"/>
    <property type="match status" value="1"/>
</dbReference>
<proteinExistence type="predicted"/>
<feature type="region of interest" description="Disordered" evidence="2">
    <location>
        <begin position="506"/>
        <end position="534"/>
    </location>
</feature>
<feature type="region of interest" description="Disordered" evidence="2">
    <location>
        <begin position="1857"/>
        <end position="1921"/>
    </location>
</feature>
<dbReference type="InterPro" id="IPR037516">
    <property type="entry name" value="Tripartite_DENN"/>
</dbReference>
<dbReference type="GO" id="GO:0031410">
    <property type="term" value="C:cytoplasmic vesicle"/>
    <property type="evidence" value="ECO:0007669"/>
    <property type="project" value="TreeGrafter"/>
</dbReference>
<dbReference type="Pfam" id="PF03456">
    <property type="entry name" value="uDENN"/>
    <property type="match status" value="1"/>
</dbReference>
<feature type="compositionally biased region" description="Polar residues" evidence="2">
    <location>
        <begin position="1960"/>
        <end position="1970"/>
    </location>
</feature>
<feature type="compositionally biased region" description="Basic and acidic residues" evidence="2">
    <location>
        <begin position="3120"/>
        <end position="3130"/>
    </location>
</feature>
<dbReference type="OrthoDB" id="75250at2759"/>
<feature type="compositionally biased region" description="Polar residues" evidence="2">
    <location>
        <begin position="1882"/>
        <end position="1891"/>
    </location>
</feature>
<dbReference type="InterPro" id="IPR005112">
    <property type="entry name" value="dDENN_dom"/>
</dbReference>
<dbReference type="EMBL" id="OA883547">
    <property type="protein sequence ID" value="CAD7279150.1"/>
    <property type="molecule type" value="Genomic_DNA"/>
</dbReference>
<organism evidence="5">
    <name type="scientific">Notodromas monacha</name>
    <dbReference type="NCBI Taxonomy" id="399045"/>
    <lineage>
        <taxon>Eukaryota</taxon>
        <taxon>Metazoa</taxon>
        <taxon>Ecdysozoa</taxon>
        <taxon>Arthropoda</taxon>
        <taxon>Crustacea</taxon>
        <taxon>Oligostraca</taxon>
        <taxon>Ostracoda</taxon>
        <taxon>Podocopa</taxon>
        <taxon>Podocopida</taxon>
        <taxon>Cypridocopina</taxon>
        <taxon>Cypridoidea</taxon>
        <taxon>Cyprididae</taxon>
        <taxon>Notodromas</taxon>
    </lineage>
</organism>
<feature type="domain" description="MABP" evidence="4">
    <location>
        <begin position="2047"/>
        <end position="2207"/>
    </location>
</feature>
<keyword evidence="6" id="KW-1185">Reference proteome</keyword>
<reference evidence="5" key="1">
    <citation type="submission" date="2020-11" db="EMBL/GenBank/DDBJ databases">
        <authorList>
            <person name="Tran Van P."/>
        </authorList>
    </citation>
    <scope>NUCLEOTIDE SEQUENCE</scope>
</reference>
<dbReference type="PANTHER" id="PTHR12296">
    <property type="entry name" value="DENN DOMAIN-CONTAINING PROTEIN 4"/>
    <property type="match status" value="1"/>
</dbReference>
<feature type="region of interest" description="Disordered" evidence="2">
    <location>
        <begin position="3393"/>
        <end position="3446"/>
    </location>
</feature>
<evidence type="ECO:0000256" key="2">
    <source>
        <dbReference type="SAM" id="MobiDB-lite"/>
    </source>
</evidence>
<dbReference type="Pfam" id="PF13087">
    <property type="entry name" value="AAA_12"/>
    <property type="match status" value="1"/>
</dbReference>
<dbReference type="InterPro" id="IPR051696">
    <property type="entry name" value="DENN_Domain_GEFs"/>
</dbReference>
<evidence type="ECO:0000313" key="6">
    <source>
        <dbReference type="Proteomes" id="UP000678499"/>
    </source>
</evidence>
<dbReference type="PROSITE" id="PS51498">
    <property type="entry name" value="MABP"/>
    <property type="match status" value="1"/>
</dbReference>
<feature type="compositionally biased region" description="Basic residues" evidence="2">
    <location>
        <begin position="2957"/>
        <end position="2968"/>
    </location>
</feature>